<proteinExistence type="predicted"/>
<sequence length="149" mass="16261">MPAEVHGGPRGNGHERLRRPRLLRPRLRRARSGCVGVQASTRPTALVAMPTTGSAPPTAPCFIAILVDNGLVVPLWDPPVPSATTRLSVFQLLKLFILNVLQTITLAKKPPNSSTFRVIRSCNIWSNIEDKETLMLIVSTGNILVHDKA</sequence>
<accession>A0A5J9W5C9</accession>
<dbReference type="EMBL" id="RWGY01000005">
    <property type="protein sequence ID" value="TVU43146.1"/>
    <property type="molecule type" value="Genomic_DNA"/>
</dbReference>
<comment type="caution">
    <text evidence="2">The sequence shown here is derived from an EMBL/GenBank/DDBJ whole genome shotgun (WGS) entry which is preliminary data.</text>
</comment>
<dbReference type="AlphaFoldDB" id="A0A5J9W5C9"/>
<organism evidence="2 3">
    <name type="scientific">Eragrostis curvula</name>
    <name type="common">weeping love grass</name>
    <dbReference type="NCBI Taxonomy" id="38414"/>
    <lineage>
        <taxon>Eukaryota</taxon>
        <taxon>Viridiplantae</taxon>
        <taxon>Streptophyta</taxon>
        <taxon>Embryophyta</taxon>
        <taxon>Tracheophyta</taxon>
        <taxon>Spermatophyta</taxon>
        <taxon>Magnoliopsida</taxon>
        <taxon>Liliopsida</taxon>
        <taxon>Poales</taxon>
        <taxon>Poaceae</taxon>
        <taxon>PACMAD clade</taxon>
        <taxon>Chloridoideae</taxon>
        <taxon>Eragrostideae</taxon>
        <taxon>Eragrostidinae</taxon>
        <taxon>Eragrostis</taxon>
    </lineage>
</organism>
<name>A0A5J9W5C9_9POAL</name>
<dbReference type="Proteomes" id="UP000324897">
    <property type="component" value="Unassembled WGS sequence"/>
</dbReference>
<keyword evidence="3" id="KW-1185">Reference proteome</keyword>
<protein>
    <submittedName>
        <fullName evidence="2">Uncharacterized protein</fullName>
    </submittedName>
</protein>
<feature type="region of interest" description="Disordered" evidence="1">
    <location>
        <begin position="1"/>
        <end position="21"/>
    </location>
</feature>
<dbReference type="Gramene" id="TVU43146">
    <property type="protein sequence ID" value="TVU43146"/>
    <property type="gene ID" value="EJB05_09588"/>
</dbReference>
<gene>
    <name evidence="2" type="ORF">EJB05_09588</name>
</gene>
<evidence type="ECO:0000313" key="3">
    <source>
        <dbReference type="Proteomes" id="UP000324897"/>
    </source>
</evidence>
<evidence type="ECO:0000313" key="2">
    <source>
        <dbReference type="EMBL" id="TVU43146.1"/>
    </source>
</evidence>
<reference evidence="2 3" key="1">
    <citation type="journal article" date="2019" name="Sci. Rep.">
        <title>A high-quality genome of Eragrostis curvula grass provides insights into Poaceae evolution and supports new strategies to enhance forage quality.</title>
        <authorList>
            <person name="Carballo J."/>
            <person name="Santos B.A.C.M."/>
            <person name="Zappacosta D."/>
            <person name="Garbus I."/>
            <person name="Selva J.P."/>
            <person name="Gallo C.A."/>
            <person name="Diaz A."/>
            <person name="Albertini E."/>
            <person name="Caccamo M."/>
            <person name="Echenique V."/>
        </authorList>
    </citation>
    <scope>NUCLEOTIDE SEQUENCE [LARGE SCALE GENOMIC DNA]</scope>
    <source>
        <strain evidence="3">cv. Victoria</strain>
        <tissue evidence="2">Leaf</tissue>
    </source>
</reference>
<evidence type="ECO:0000256" key="1">
    <source>
        <dbReference type="SAM" id="MobiDB-lite"/>
    </source>
</evidence>